<dbReference type="Gene3D" id="3.40.50.300">
    <property type="entry name" value="P-loop containing nucleotide triphosphate hydrolases"/>
    <property type="match status" value="2"/>
</dbReference>
<evidence type="ECO:0000256" key="3">
    <source>
        <dbReference type="ARBA" id="ARBA00022777"/>
    </source>
</evidence>
<keyword evidence="3" id="KW-0418">Kinase</keyword>
<sequence>MTENDNPYSYFQVVDKFNINNVVPNKNMVYSGDLNHIKTNTTEETDNRPRPLAVAILGINNTASPFPNNLDSYHTWTDIDSQETYLNLKPMCYTILAKPGTGGYSLGESMAKRLNVIHISPKNVIEDEIEQNSPTGKCIDFNLRHNNVCKFDTIWTIMKKKLDSPAVKHRGYVISGLPLVTCSKNMESFYGKLHDEDTILNAEELVHDLITNLHKKKGNVIRNEPVNLDSSSTSELMSEIESNFEEEEQEAEVNEALDPIRAIPKSVLEPSHGLILFTKAYLYSKKAMLLHQCQEIFSSNVKPNIVIYISCPDTDAVTKRSRKYFNYLTTNPIDSHPFLLKNDELGWPTKYTVLENLSNFSDNTYLKWKYCCRLPVNFTSNSTNQMCNYKNYIMPYLEKKIKDFDSKFVLKLDGRYPTQEMINLLLEKLISLPVKPVLIPEPLYLEDSFDEIEDFWKLAEETNIIKYGSKKFIRYASPWYNRCPVELKKRHVIKGLPKFAVAFFKHIYLLSSLNAMIAFCRNPRPFLKLEYLEPTCRIIVMGTKSSGKSMITQCLSWLFDAPVINYESFVNNERQKKYEEFSKSILSKIITDIEENRTIEWQKKELNRITKLNDWNDVTTKNLQKHVLLTKKYQTFEIEGTKDDKYSDTAEQGSDFFNELANIRNELHFLPMLDDIQKCQEILENDNLFQFATHDLTTVTPKPGVPAIGDEDVMNATTAFILENNLTMDIEPTPIELMQELIKILKSFDIQMKGESNYEYEYGKYIIDGFPPDTEIWQFLLDSLLLPDYVITIKENREIDEEIGQNYIDIKTCSKSHDTRFLLANDDLIQIKLLSKKAVETPPIHAEMFIKDLINAMMETIFTAKSEFINEINESMDKFREDWDTLQLNLKETFKTCIEVQI</sequence>
<reference evidence="4 5" key="1">
    <citation type="submission" date="2023-11" db="EMBL/GenBank/DDBJ databases">
        <authorList>
            <person name="Hedman E."/>
            <person name="Englund M."/>
            <person name="Stromberg M."/>
            <person name="Nyberg Akerstrom W."/>
            <person name="Nylinder S."/>
            <person name="Jareborg N."/>
            <person name="Kallberg Y."/>
            <person name="Kronander E."/>
        </authorList>
    </citation>
    <scope>NUCLEOTIDE SEQUENCE [LARGE SCALE GENOMIC DNA]</scope>
</reference>
<accession>A0AAV1KG80</accession>
<keyword evidence="1" id="KW-0808">Transferase</keyword>
<name>A0AAV1KG80_9NEOP</name>
<proteinExistence type="predicted"/>
<dbReference type="GO" id="GO:0005524">
    <property type="term" value="F:ATP binding"/>
    <property type="evidence" value="ECO:0007669"/>
    <property type="project" value="InterPro"/>
</dbReference>
<dbReference type="PANTHER" id="PTHR23359">
    <property type="entry name" value="NUCLEOTIDE KINASE"/>
    <property type="match status" value="1"/>
</dbReference>
<evidence type="ECO:0000256" key="2">
    <source>
        <dbReference type="ARBA" id="ARBA00022741"/>
    </source>
</evidence>
<dbReference type="EMBL" id="CAVLGL010000035">
    <property type="protein sequence ID" value="CAK1582083.1"/>
    <property type="molecule type" value="Genomic_DNA"/>
</dbReference>
<gene>
    <name evidence="4" type="ORF">PARMNEM_LOCUS3665</name>
</gene>
<comment type="caution">
    <text evidence="4">The sequence shown here is derived from an EMBL/GenBank/DDBJ whole genome shotgun (WGS) entry which is preliminary data.</text>
</comment>
<feature type="non-terminal residue" evidence="4">
    <location>
        <position position="902"/>
    </location>
</feature>
<evidence type="ECO:0000313" key="5">
    <source>
        <dbReference type="Proteomes" id="UP001314205"/>
    </source>
</evidence>
<evidence type="ECO:0000313" key="4">
    <source>
        <dbReference type="EMBL" id="CAK1582083.1"/>
    </source>
</evidence>
<dbReference type="AlphaFoldDB" id="A0AAV1KG80"/>
<keyword evidence="5" id="KW-1185">Reference proteome</keyword>
<keyword evidence="2" id="KW-0547">Nucleotide-binding</keyword>
<dbReference type="GO" id="GO:0019205">
    <property type="term" value="F:nucleobase-containing compound kinase activity"/>
    <property type="evidence" value="ECO:0007669"/>
    <property type="project" value="InterPro"/>
</dbReference>
<protein>
    <submittedName>
        <fullName evidence="4">Uncharacterized protein</fullName>
    </submittedName>
</protein>
<dbReference type="InterPro" id="IPR027417">
    <property type="entry name" value="P-loop_NTPase"/>
</dbReference>
<dbReference type="Proteomes" id="UP001314205">
    <property type="component" value="Unassembled WGS sequence"/>
</dbReference>
<dbReference type="InterPro" id="IPR000850">
    <property type="entry name" value="Adenylat/UMP-CMP_kin"/>
</dbReference>
<organism evidence="4 5">
    <name type="scientific">Parnassius mnemosyne</name>
    <name type="common">clouded apollo</name>
    <dbReference type="NCBI Taxonomy" id="213953"/>
    <lineage>
        <taxon>Eukaryota</taxon>
        <taxon>Metazoa</taxon>
        <taxon>Ecdysozoa</taxon>
        <taxon>Arthropoda</taxon>
        <taxon>Hexapoda</taxon>
        <taxon>Insecta</taxon>
        <taxon>Pterygota</taxon>
        <taxon>Neoptera</taxon>
        <taxon>Endopterygota</taxon>
        <taxon>Lepidoptera</taxon>
        <taxon>Glossata</taxon>
        <taxon>Ditrysia</taxon>
        <taxon>Papilionoidea</taxon>
        <taxon>Papilionidae</taxon>
        <taxon>Parnassiinae</taxon>
        <taxon>Parnassini</taxon>
        <taxon>Parnassius</taxon>
        <taxon>Driopa</taxon>
    </lineage>
</organism>
<dbReference type="GO" id="GO:0006139">
    <property type="term" value="P:nucleobase-containing compound metabolic process"/>
    <property type="evidence" value="ECO:0007669"/>
    <property type="project" value="InterPro"/>
</dbReference>
<evidence type="ECO:0000256" key="1">
    <source>
        <dbReference type="ARBA" id="ARBA00022679"/>
    </source>
</evidence>